<dbReference type="EMBL" id="PGEX01000001">
    <property type="protein sequence ID" value="PJJ40668.1"/>
    <property type="molecule type" value="Genomic_DNA"/>
</dbReference>
<organism evidence="1 2">
    <name type="scientific">Hallerella succinigenes</name>
    <dbReference type="NCBI Taxonomy" id="1896222"/>
    <lineage>
        <taxon>Bacteria</taxon>
        <taxon>Pseudomonadati</taxon>
        <taxon>Fibrobacterota</taxon>
        <taxon>Fibrobacteria</taxon>
        <taxon>Fibrobacterales</taxon>
        <taxon>Fibrobacteraceae</taxon>
        <taxon>Hallerella</taxon>
    </lineage>
</organism>
<name>A0A2M9A4T7_9BACT</name>
<reference evidence="1 2" key="1">
    <citation type="submission" date="2017-11" db="EMBL/GenBank/DDBJ databases">
        <title>Animal gut microbial communities from fecal samples from Wisconsin, USA.</title>
        <authorList>
            <person name="Neumann A."/>
        </authorList>
    </citation>
    <scope>NUCLEOTIDE SEQUENCE [LARGE SCALE GENOMIC DNA]</scope>
    <source>
        <strain evidence="1 2">UWS3</strain>
    </source>
</reference>
<evidence type="ECO:0000313" key="1">
    <source>
        <dbReference type="EMBL" id="PJJ40668.1"/>
    </source>
</evidence>
<dbReference type="Proteomes" id="UP000231134">
    <property type="component" value="Unassembled WGS sequence"/>
</dbReference>
<evidence type="ECO:0000313" key="2">
    <source>
        <dbReference type="Proteomes" id="UP000231134"/>
    </source>
</evidence>
<comment type="caution">
    <text evidence="1">The sequence shown here is derived from an EMBL/GenBank/DDBJ whole genome shotgun (WGS) entry which is preliminary data.</text>
</comment>
<sequence>MCQIEKLQELYDECKKMNFDETSDILEKARSEEEARFFALVSDLILQQKQEEVIAAKRF</sequence>
<gene>
    <name evidence="1" type="ORF">BGX16_0603</name>
</gene>
<keyword evidence="2" id="KW-1185">Reference proteome</keyword>
<accession>A0A2M9A4T7</accession>
<dbReference type="RefSeq" id="WP_073156548.1">
    <property type="nucleotide sequence ID" value="NZ_PGEX01000001.1"/>
</dbReference>
<dbReference type="OrthoDB" id="9804726at2"/>
<dbReference type="AlphaFoldDB" id="A0A2M9A4T7"/>
<protein>
    <submittedName>
        <fullName evidence="1">Uncharacterized protein</fullName>
    </submittedName>
</protein>
<proteinExistence type="predicted"/>